<feature type="transmembrane region" description="Helical" evidence="1">
    <location>
        <begin position="93"/>
        <end position="111"/>
    </location>
</feature>
<keyword evidence="1" id="KW-0472">Membrane</keyword>
<dbReference type="Proteomes" id="UP000236732">
    <property type="component" value="Unassembled WGS sequence"/>
</dbReference>
<dbReference type="AlphaFoldDB" id="A0A1H6ETW6"/>
<name>A0A1H6ETW6_9ACTN</name>
<keyword evidence="3" id="KW-1185">Reference proteome</keyword>
<dbReference type="EMBL" id="FNVT01000016">
    <property type="protein sequence ID" value="SEH00531.1"/>
    <property type="molecule type" value="Genomic_DNA"/>
</dbReference>
<keyword evidence="1" id="KW-1133">Transmembrane helix</keyword>
<organism evidence="2 3">
    <name type="scientific">Nonomuraea solani</name>
    <dbReference type="NCBI Taxonomy" id="1144553"/>
    <lineage>
        <taxon>Bacteria</taxon>
        <taxon>Bacillati</taxon>
        <taxon>Actinomycetota</taxon>
        <taxon>Actinomycetes</taxon>
        <taxon>Streptosporangiales</taxon>
        <taxon>Streptosporangiaceae</taxon>
        <taxon>Nonomuraea</taxon>
    </lineage>
</organism>
<dbReference type="RefSeq" id="WP_200824589.1">
    <property type="nucleotide sequence ID" value="NZ_FNVT01000016.1"/>
</dbReference>
<keyword evidence="1" id="KW-0812">Transmembrane</keyword>
<evidence type="ECO:0000256" key="1">
    <source>
        <dbReference type="SAM" id="Phobius"/>
    </source>
</evidence>
<reference evidence="2 3" key="1">
    <citation type="submission" date="2016-10" db="EMBL/GenBank/DDBJ databases">
        <authorList>
            <person name="de Groot N.N."/>
        </authorList>
    </citation>
    <scope>NUCLEOTIDE SEQUENCE [LARGE SCALE GENOMIC DNA]</scope>
    <source>
        <strain evidence="2 3">CGMCC 4.7037</strain>
    </source>
</reference>
<dbReference type="Pfam" id="PF10990">
    <property type="entry name" value="DUF2809"/>
    <property type="match status" value="1"/>
</dbReference>
<gene>
    <name evidence="2" type="ORF">SAMN05444920_116267</name>
</gene>
<evidence type="ECO:0000313" key="3">
    <source>
        <dbReference type="Proteomes" id="UP000236732"/>
    </source>
</evidence>
<proteinExistence type="predicted"/>
<protein>
    <recommendedName>
        <fullName evidence="4">DUF2809 domain-containing protein</fullName>
    </recommendedName>
</protein>
<sequence length="120" mass="12721">MPRPLAAVTAVVIVVCGLSVRALWDGPAPKYAGDALYTALIYTLVVIALPKVRPWAAAAVSVGLSWVIEFAQLGAIPAVLRPVLGSTFNAPDLLWYAVGGAVCWAAHALWLRRDTSARNL</sequence>
<evidence type="ECO:0008006" key="4">
    <source>
        <dbReference type="Google" id="ProtNLM"/>
    </source>
</evidence>
<feature type="transmembrane region" description="Helical" evidence="1">
    <location>
        <begin position="56"/>
        <end position="81"/>
    </location>
</feature>
<evidence type="ECO:0000313" key="2">
    <source>
        <dbReference type="EMBL" id="SEH00531.1"/>
    </source>
</evidence>
<dbReference type="InterPro" id="IPR021257">
    <property type="entry name" value="DUF2809"/>
</dbReference>
<accession>A0A1H6ETW6</accession>
<feature type="transmembrane region" description="Helical" evidence="1">
    <location>
        <begin position="31"/>
        <end position="49"/>
    </location>
</feature>